<evidence type="ECO:0000313" key="1">
    <source>
        <dbReference type="EMBL" id="MEY8039154.1"/>
    </source>
</evidence>
<dbReference type="RefSeq" id="WP_369774658.1">
    <property type="nucleotide sequence ID" value="NZ_JBGEHV010000009.1"/>
</dbReference>
<proteinExistence type="predicted"/>
<dbReference type="EMBL" id="JBGEHV010000009">
    <property type="protein sequence ID" value="MEY8039154.1"/>
    <property type="molecule type" value="Genomic_DNA"/>
</dbReference>
<dbReference type="InterPro" id="IPR046828">
    <property type="entry name" value="RepSA"/>
</dbReference>
<accession>A0ABV4CDI2</accession>
<dbReference type="Proteomes" id="UP001564626">
    <property type="component" value="Unassembled WGS sequence"/>
</dbReference>
<organism evidence="1 2">
    <name type="scientific">Saccharopolyspora cebuensis</name>
    <dbReference type="NCBI Taxonomy" id="418759"/>
    <lineage>
        <taxon>Bacteria</taxon>
        <taxon>Bacillati</taxon>
        <taxon>Actinomycetota</taxon>
        <taxon>Actinomycetes</taxon>
        <taxon>Pseudonocardiales</taxon>
        <taxon>Pseudonocardiaceae</taxon>
        <taxon>Saccharopolyspora</taxon>
    </lineage>
</organism>
<reference evidence="1 2" key="1">
    <citation type="submission" date="2024-08" db="EMBL/GenBank/DDBJ databases">
        <title>Genome mining of Saccharopolyspora cebuensis PGLac3 from Nigerian medicinal plant.</title>
        <authorList>
            <person name="Ezeobiora C.E."/>
            <person name="Igbokwe N.H."/>
            <person name="Amin D.H."/>
            <person name="Mendie U.E."/>
        </authorList>
    </citation>
    <scope>NUCLEOTIDE SEQUENCE [LARGE SCALE GENOMIC DNA]</scope>
    <source>
        <strain evidence="1 2">PGLac3</strain>
    </source>
</reference>
<protein>
    <submittedName>
        <fullName evidence="1">Replication initiator</fullName>
    </submittedName>
</protein>
<gene>
    <name evidence="1" type="ORF">AB8O55_07070</name>
</gene>
<dbReference type="Pfam" id="PF20199">
    <property type="entry name" value="RepSA"/>
    <property type="match status" value="1"/>
</dbReference>
<comment type="caution">
    <text evidence="1">The sequence shown here is derived from an EMBL/GenBank/DDBJ whole genome shotgun (WGS) entry which is preliminary data.</text>
</comment>
<sequence length="509" mass="56294">MPDTTALLTSDDYQRVTADAYARRVKAPDYARWRAAVEATGGCTHPIQLTGHHTITNQAGAVLKDLRGRVAVPCGNRRESVCPACSDRYAADAFHLLRAGLCGGTKDVPTTVAVQPRLFVTLTAPSFGPVHNRRVRAGRPVPCRCGTLHHEADQRLGQPLDPGSYDYTGHVLWQAHAGALWSRFTKYLRRHIAQAAGIRVRDFGAHARLSFAKVAEYQRRGVIHFHAVVRLDGPTGPGDPAPAWATSDLLTSAVEATHRAVALTAPEVDGVARRLAFGDQLDVRPIRADDAGQLEDRDGAITDDRLASYVAKYATKGTGGSETPDRPIRTEAHIDLLPVPEHHRRIVRTAWRLGGPVPCPACHPGGEHQDDDCPCTAVGYCETCRGGGLVSRTARMHHENPGLDENKRDPLDALNLRRWAHMLAFRGHFLTKSKHYSVPFRRIRDDRRRFQLEHTLADLGVTEDAITVVNDWHLAAVGHPTSEDRELAAAIAERRRDARRHRYQTERKD</sequence>
<name>A0ABV4CDI2_9PSEU</name>
<keyword evidence="2" id="KW-1185">Reference proteome</keyword>
<evidence type="ECO:0000313" key="2">
    <source>
        <dbReference type="Proteomes" id="UP001564626"/>
    </source>
</evidence>